<accession>A0A6C0I1E6</accession>
<dbReference type="Pfam" id="PF00521">
    <property type="entry name" value="DNA_topoisoIV"/>
    <property type="match status" value="1"/>
</dbReference>
<keyword evidence="9" id="KW-0651">Protein splicing</keyword>
<dbReference type="InterPro" id="IPR007868">
    <property type="entry name" value="Hom_end_hint"/>
</dbReference>
<dbReference type="PANTHER" id="PTHR10169">
    <property type="entry name" value="DNA TOPOISOMERASE/GYRASE"/>
    <property type="match status" value="1"/>
</dbReference>
<evidence type="ECO:0000256" key="11">
    <source>
        <dbReference type="ARBA" id="ARBA00023125"/>
    </source>
</evidence>
<sequence length="1641" mass="188978">MQTTTNSKKYVKMDPIEHVLLRSDMYVGSNKAQKTIEFVCVKDEDSYKILRKEISVSPAILRIFIEILSNATDNVERSRAAGIPCSYIKISINKETGETTVINDGDIIPIEINSEENMYNHSLIFGNLLTGSNYDDEEERLISGRNGIGSKASNIFSSKFTVKGVDPNNKLTFEQTWTNNMKDTTKPIIGKTKLSRGYTSVSYFPDFKQFGLSAYTDDIISIYLKYVIDVAMLSKVKVYFNEELIPVNNLQSYAKLYDCATDENLFLKHGNSEVLVTPSKEFQIVSFVNGIYTKLGGQHVDSWSEAIFRPLVDKFNKKGQPTLNIKDIKQFFRIFVVSYVVNPEFESQNKHKLENPKVPAVVKTSEIAKILKWSVIEEIEDIIKSKEILTLKKSEKKKKGYVKVEGLDPANKAGTKESHLCSLILCEGLSAKTYAVAGIDKGIDGVCGRDYYGVLALRGKCVSPETPILLWNGTIKQAKLVEIGDVLINDEGKQTTVTELFKGNDNMYEIQQNKGDNFTVNSEHTLTLKITNHCSIVWNEEKQRWKLSYFDKNDMKMKSRYVACVKNDEDLNFEKKENKCEESCCNGKVYSSRCNLTRHYKDSHPFAIIPSPSKRIPHNKSITTKEQGYIQIHKYMEEIESEDNVFDISIKEYLKLDNETKHLLKSFKLNNYVKWERKNVHIDPYILGMWLGDGFQTGYGFASEDVELINEWYKWCLKNDAEIVHNNRDSFTVRKKNCCKRGGDFKKIPIGTKFTSIKKCGACKEKMSLACASDEELFSMKCERVIEIVDYEHVEIYGDNPLVALLSKYNLINNKHIPLDYIINDKETRLKLLAGIIDTDGYVGDDGLIEICQSAEHKNILNSLVYICRSLGFYCNLSDKQAFYTDKLGNKIYKESYRLKISGNGIKEIPTKLLRKKLTHVFIRDARNMSFNIVEKGVGEYIGFQTDKTHRFLLGDFTVTHNCLNVRNSSMESIAKNKVITDLIQALNLQHGVDYTDENNFKNLSYGKVILLTDSDVDGKHITSLIMNFFHSLFPSILKRKTPFLLSMETPIIRVFKKEGDLLFYDENKFKEFSKNQTSKIKCKYYKGLGTTKSEDIKDTFGEKMVDYINDDNCDTSFNKVFHVKFADQRKEWLEKYDPKTSFSLDDSGKFSSMNLTDFLNNEMIKFSHDDCKRSIPHLFDGLKESQRKVLYSLKKRNLTYNKTSLKVAQLAGYVAEVSNYHHGEQNLFQTITKMANEFPGSNNIPLLYRDGQFGSRLALGADAANARYIFTKMEPLTPLIFREEDDILLERVYDDGDEVEPKFYIPIIPMVLVNGAHGIGSGWSSSIPCYNPLDIIECIEIWLKKDGKVIVEEEDSIISYLPDLVPWYRGFTGPIEKKKDSDSTFTTYGIIDKDKNKSIVSELPIGMSTDKFKEMTEDWLVDKKVKSVQNYSTPNHVYFVITESDDGFSCNLKNMKLHSYLYTSNMVLFNEKDQLKKYTTEEIINDFCIMRYEFYKKRKAHMISLLDKELRHLFNKARFVEDVISKKLLIMNVEEAIIVENLEKMGFDKENVKEDEENSGGYNYLLKMQVRTFTSNKVKQLRSEIEEKNNKLNHMKSTSEKQLWLNDLEEFKNEYKKWLKVMEVSPLKLKQKPARKKKET</sequence>
<comment type="catalytic activity">
    <reaction evidence="1">
        <text>ATP-dependent breakage, passage and rejoining of double-stranded DNA.</text>
        <dbReference type="EC" id="5.6.2.2"/>
    </reaction>
</comment>
<keyword evidence="5" id="KW-0479">Metal-binding</keyword>
<dbReference type="EC" id="5.6.2.2" evidence="4"/>
<evidence type="ECO:0000313" key="16">
    <source>
        <dbReference type="EMBL" id="QHT86176.1"/>
    </source>
</evidence>
<evidence type="ECO:0000256" key="2">
    <source>
        <dbReference type="ARBA" id="ARBA00001946"/>
    </source>
</evidence>
<dbReference type="Gene3D" id="3.40.50.670">
    <property type="match status" value="2"/>
</dbReference>
<dbReference type="GO" id="GO:0003677">
    <property type="term" value="F:DNA binding"/>
    <property type="evidence" value="ECO:0007669"/>
    <property type="project" value="UniProtKB-KW"/>
</dbReference>
<dbReference type="InterPro" id="IPR031660">
    <property type="entry name" value="TOPRIM_C"/>
</dbReference>
<dbReference type="FunFam" id="3.90.199.10:FF:000002">
    <property type="entry name" value="DNA topoisomerase 2"/>
    <property type="match status" value="1"/>
</dbReference>
<dbReference type="Gene3D" id="3.30.230.10">
    <property type="match status" value="1"/>
</dbReference>
<dbReference type="PROSITE" id="PS50817">
    <property type="entry name" value="INTEIN_N_TER"/>
    <property type="match status" value="1"/>
</dbReference>
<organism evidence="16">
    <name type="scientific">viral metagenome</name>
    <dbReference type="NCBI Taxonomy" id="1070528"/>
    <lineage>
        <taxon>unclassified sequences</taxon>
        <taxon>metagenomes</taxon>
        <taxon>organismal metagenomes</taxon>
    </lineage>
</organism>
<evidence type="ECO:0000256" key="1">
    <source>
        <dbReference type="ARBA" id="ARBA00000185"/>
    </source>
</evidence>
<dbReference type="InterPro" id="IPR013759">
    <property type="entry name" value="Topo_IIA_B_C"/>
</dbReference>
<dbReference type="GO" id="GO:0004519">
    <property type="term" value="F:endonuclease activity"/>
    <property type="evidence" value="ECO:0007669"/>
    <property type="project" value="InterPro"/>
</dbReference>
<evidence type="ECO:0000256" key="9">
    <source>
        <dbReference type="ARBA" id="ARBA00023000"/>
    </source>
</evidence>
<dbReference type="SUPFAM" id="SSF55608">
    <property type="entry name" value="Homing endonucleases"/>
    <property type="match status" value="1"/>
</dbReference>
<dbReference type="SMART" id="SM00434">
    <property type="entry name" value="TOP4c"/>
    <property type="match status" value="1"/>
</dbReference>
<evidence type="ECO:0000256" key="8">
    <source>
        <dbReference type="ARBA" id="ARBA00022840"/>
    </source>
</evidence>
<dbReference type="InterPro" id="IPR013506">
    <property type="entry name" value="Topo_IIA_bsu_dom2"/>
</dbReference>
<keyword evidence="10" id="KW-0799">Topoisomerase</keyword>
<comment type="similarity">
    <text evidence="3">Belongs to the type II topoisomerase family.</text>
</comment>
<dbReference type="SUPFAM" id="SSF55874">
    <property type="entry name" value="ATPase domain of HSP90 chaperone/DNA topoisomerase II/histidine kinase"/>
    <property type="match status" value="1"/>
</dbReference>
<dbReference type="InterPro" id="IPR007869">
    <property type="entry name" value="Homing_endonuc_PI-Sce"/>
</dbReference>
<dbReference type="InterPro" id="IPR013758">
    <property type="entry name" value="Topo_IIA_A/C_ab"/>
</dbReference>
<dbReference type="GO" id="GO:0003918">
    <property type="term" value="F:DNA topoisomerase type II (double strand cut, ATP-hydrolyzing) activity"/>
    <property type="evidence" value="ECO:0007669"/>
    <property type="project" value="UniProtKB-EC"/>
</dbReference>
<dbReference type="FunFam" id="3.40.50.670:FF:000001">
    <property type="entry name" value="DNA topoisomerase 2"/>
    <property type="match status" value="1"/>
</dbReference>
<dbReference type="GO" id="GO:0016539">
    <property type="term" value="P:intein-mediated protein splicing"/>
    <property type="evidence" value="ECO:0007669"/>
    <property type="project" value="InterPro"/>
</dbReference>
<comment type="cofactor">
    <cofactor evidence="2">
        <name>Mg(2+)</name>
        <dbReference type="ChEBI" id="CHEBI:18420"/>
    </cofactor>
</comment>
<dbReference type="InterPro" id="IPR020568">
    <property type="entry name" value="Ribosomal_Su5_D2-typ_SF"/>
</dbReference>
<dbReference type="GO" id="GO:0046872">
    <property type="term" value="F:metal ion binding"/>
    <property type="evidence" value="ECO:0007669"/>
    <property type="project" value="UniProtKB-KW"/>
</dbReference>
<dbReference type="InterPro" id="IPR006141">
    <property type="entry name" value="Intein_N"/>
</dbReference>
<feature type="domain" description="DOD-type homing endonuclease" evidence="14">
    <location>
        <begin position="686"/>
        <end position="873"/>
    </location>
</feature>
<dbReference type="Pfam" id="PF00204">
    <property type="entry name" value="DNA_gyraseB"/>
    <property type="match status" value="1"/>
</dbReference>
<evidence type="ECO:0000256" key="3">
    <source>
        <dbReference type="ARBA" id="ARBA00011080"/>
    </source>
</evidence>
<dbReference type="GO" id="GO:0005524">
    <property type="term" value="F:ATP binding"/>
    <property type="evidence" value="ECO:0007669"/>
    <property type="project" value="UniProtKB-KW"/>
</dbReference>
<dbReference type="GO" id="GO:0000819">
    <property type="term" value="P:sister chromatid segregation"/>
    <property type="evidence" value="ECO:0007669"/>
    <property type="project" value="TreeGrafter"/>
</dbReference>
<dbReference type="SUPFAM" id="SSF54211">
    <property type="entry name" value="Ribosomal protein S5 domain 2-like"/>
    <property type="match status" value="1"/>
</dbReference>
<evidence type="ECO:0000256" key="4">
    <source>
        <dbReference type="ARBA" id="ARBA00012895"/>
    </source>
</evidence>
<protein>
    <recommendedName>
        <fullName evidence="4">DNA topoisomerase (ATP-hydrolyzing)</fullName>
        <ecNumber evidence="4">5.6.2.2</ecNumber>
    </recommendedName>
</protein>
<dbReference type="Gene3D" id="3.30.1490.30">
    <property type="match status" value="1"/>
</dbReference>
<evidence type="ECO:0000256" key="10">
    <source>
        <dbReference type="ARBA" id="ARBA00023029"/>
    </source>
</evidence>
<dbReference type="GO" id="GO:0000712">
    <property type="term" value="P:resolution of meiotic recombination intermediates"/>
    <property type="evidence" value="ECO:0007669"/>
    <property type="project" value="TreeGrafter"/>
</dbReference>
<dbReference type="PANTHER" id="PTHR10169:SF38">
    <property type="entry name" value="DNA TOPOISOMERASE 2"/>
    <property type="match status" value="1"/>
</dbReference>
<dbReference type="Pfam" id="PF05203">
    <property type="entry name" value="Hom_end_hint"/>
    <property type="match status" value="1"/>
</dbReference>
<feature type="domain" description="Topo IIA-type catalytic" evidence="15">
    <location>
        <begin position="1176"/>
        <end position="1609"/>
    </location>
</feature>
<dbReference type="Gene3D" id="3.30.1360.40">
    <property type="match status" value="1"/>
</dbReference>
<proteinExistence type="inferred from homology"/>
<evidence type="ECO:0000256" key="6">
    <source>
        <dbReference type="ARBA" id="ARBA00022741"/>
    </source>
</evidence>
<dbReference type="SUPFAM" id="SSF56719">
    <property type="entry name" value="Type II DNA topoisomerase"/>
    <property type="match status" value="2"/>
</dbReference>
<dbReference type="Gene3D" id="3.30.565.10">
    <property type="entry name" value="Histidine kinase-like ATPase, C-terminal domain"/>
    <property type="match status" value="1"/>
</dbReference>
<evidence type="ECO:0000256" key="12">
    <source>
        <dbReference type="ARBA" id="ARBA00023235"/>
    </source>
</evidence>
<keyword evidence="8" id="KW-0067">ATP-binding</keyword>
<dbReference type="InterPro" id="IPR013760">
    <property type="entry name" value="Topo_IIA-like_dom_sf"/>
</dbReference>
<dbReference type="Gene3D" id="2.170.16.10">
    <property type="entry name" value="Hedgehog/Intein (Hint) domain"/>
    <property type="match status" value="1"/>
</dbReference>
<keyword evidence="12" id="KW-0413">Isomerase</keyword>
<evidence type="ECO:0000256" key="7">
    <source>
        <dbReference type="ARBA" id="ARBA00022813"/>
    </source>
</evidence>
<keyword evidence="13" id="KW-0175">Coiled coil</keyword>
<dbReference type="EMBL" id="MN740060">
    <property type="protein sequence ID" value="QHT86176.1"/>
    <property type="molecule type" value="Genomic_DNA"/>
</dbReference>
<dbReference type="InterPro" id="IPR027434">
    <property type="entry name" value="Homing_endonucl"/>
</dbReference>
<dbReference type="InterPro" id="IPR036890">
    <property type="entry name" value="HATPase_C_sf"/>
</dbReference>
<dbReference type="PRINTS" id="PR00418">
    <property type="entry name" value="TPI2FAMILY"/>
</dbReference>
<dbReference type="InterPro" id="IPR004042">
    <property type="entry name" value="Intein_endonuc_central"/>
</dbReference>
<evidence type="ECO:0000256" key="13">
    <source>
        <dbReference type="SAM" id="Coils"/>
    </source>
</evidence>
<dbReference type="Gene3D" id="3.90.199.10">
    <property type="entry name" value="Topoisomerase II, domain 5"/>
    <property type="match status" value="1"/>
</dbReference>
<dbReference type="InterPro" id="IPR014721">
    <property type="entry name" value="Ribsml_uS5_D2-typ_fold_subgr"/>
</dbReference>
<dbReference type="InterPro" id="IPR002205">
    <property type="entry name" value="Topo_IIA_dom_A"/>
</dbReference>
<dbReference type="Pfam" id="PF05204">
    <property type="entry name" value="Hom_end"/>
    <property type="match status" value="1"/>
</dbReference>
<name>A0A6C0I1E6_9ZZZZ</name>
<evidence type="ECO:0000259" key="15">
    <source>
        <dbReference type="PROSITE" id="PS52040"/>
    </source>
</evidence>
<evidence type="ECO:0000259" key="14">
    <source>
        <dbReference type="PROSITE" id="PS50819"/>
    </source>
</evidence>
<dbReference type="InterPro" id="IPR013757">
    <property type="entry name" value="Topo_IIA_A_a_sf"/>
</dbReference>
<keyword evidence="11" id="KW-0238">DNA-binding</keyword>
<dbReference type="PROSITE" id="PS50819">
    <property type="entry name" value="INTEIN_ENDONUCLEASE"/>
    <property type="match status" value="1"/>
</dbReference>
<feature type="coiled-coil region" evidence="13">
    <location>
        <begin position="1572"/>
        <end position="1599"/>
    </location>
</feature>
<reference evidence="16" key="1">
    <citation type="journal article" date="2020" name="Nature">
        <title>Giant virus diversity and host interactions through global metagenomics.</title>
        <authorList>
            <person name="Schulz F."/>
            <person name="Roux S."/>
            <person name="Paez-Espino D."/>
            <person name="Jungbluth S."/>
            <person name="Walsh D.A."/>
            <person name="Denef V.J."/>
            <person name="McMahon K.D."/>
            <person name="Konstantinidis K.T."/>
            <person name="Eloe-Fadrosh E.A."/>
            <person name="Kyrpides N.C."/>
            <person name="Woyke T."/>
        </authorList>
    </citation>
    <scope>NUCLEOTIDE SEQUENCE</scope>
    <source>
        <strain evidence="16">GVMAG-M-3300023184-184</strain>
    </source>
</reference>
<dbReference type="GO" id="GO:0005634">
    <property type="term" value="C:nucleus"/>
    <property type="evidence" value="ECO:0007669"/>
    <property type="project" value="TreeGrafter"/>
</dbReference>
<dbReference type="InterPro" id="IPR036844">
    <property type="entry name" value="Hint_dom_sf"/>
</dbReference>
<dbReference type="Gene3D" id="3.10.28.10">
    <property type="entry name" value="Homing endonucleases"/>
    <property type="match status" value="1"/>
</dbReference>
<dbReference type="Pfam" id="PF16898">
    <property type="entry name" value="TOPRIM_C"/>
    <property type="match status" value="1"/>
</dbReference>
<dbReference type="Gene3D" id="1.10.268.10">
    <property type="entry name" value="Topoisomerase, domain 3"/>
    <property type="match status" value="1"/>
</dbReference>
<dbReference type="InterPro" id="IPR001241">
    <property type="entry name" value="Topo_IIA"/>
</dbReference>
<evidence type="ECO:0000256" key="5">
    <source>
        <dbReference type="ARBA" id="ARBA00022723"/>
    </source>
</evidence>
<dbReference type="PROSITE" id="PS52040">
    <property type="entry name" value="TOPO_IIA"/>
    <property type="match status" value="1"/>
</dbReference>
<keyword evidence="7" id="KW-0068">Autocatalytic cleavage</keyword>
<keyword evidence="6" id="KW-0547">Nucleotide-binding</keyword>
<dbReference type="GO" id="GO:0006265">
    <property type="term" value="P:DNA topological change"/>
    <property type="evidence" value="ECO:0007669"/>
    <property type="project" value="InterPro"/>
</dbReference>
<dbReference type="InterPro" id="IPR050634">
    <property type="entry name" value="DNA_Topoisomerase_II"/>
</dbReference>
<dbReference type="SUPFAM" id="SSF51294">
    <property type="entry name" value="Hedgehog/intein (Hint) domain"/>
    <property type="match status" value="1"/>
</dbReference>
<dbReference type="SMART" id="SM00433">
    <property type="entry name" value="TOP2c"/>
    <property type="match status" value="1"/>
</dbReference>